<reference evidence="1" key="1">
    <citation type="submission" date="2019-09" db="EMBL/GenBank/DDBJ databases">
        <title>Draft genome information of white flower Hibiscus syriacus.</title>
        <authorList>
            <person name="Kim Y.-M."/>
        </authorList>
    </citation>
    <scope>NUCLEOTIDE SEQUENCE [LARGE SCALE GENOMIC DNA]</scope>
    <source>
        <strain evidence="1">YM2019G1</strain>
    </source>
</reference>
<organism evidence="1 2">
    <name type="scientific">Hibiscus syriacus</name>
    <name type="common">Rose of Sharon</name>
    <dbReference type="NCBI Taxonomy" id="106335"/>
    <lineage>
        <taxon>Eukaryota</taxon>
        <taxon>Viridiplantae</taxon>
        <taxon>Streptophyta</taxon>
        <taxon>Embryophyta</taxon>
        <taxon>Tracheophyta</taxon>
        <taxon>Spermatophyta</taxon>
        <taxon>Magnoliopsida</taxon>
        <taxon>eudicotyledons</taxon>
        <taxon>Gunneridae</taxon>
        <taxon>Pentapetalae</taxon>
        <taxon>rosids</taxon>
        <taxon>malvids</taxon>
        <taxon>Malvales</taxon>
        <taxon>Malvaceae</taxon>
        <taxon>Malvoideae</taxon>
        <taxon>Hibiscus</taxon>
    </lineage>
</organism>
<dbReference type="PANTHER" id="PTHR46873">
    <property type="entry name" value="EXPRESSED PROTEIN"/>
    <property type="match status" value="1"/>
</dbReference>
<evidence type="ECO:0000313" key="2">
    <source>
        <dbReference type="Proteomes" id="UP000436088"/>
    </source>
</evidence>
<proteinExistence type="predicted"/>
<comment type="caution">
    <text evidence="1">The sequence shown here is derived from an EMBL/GenBank/DDBJ whole genome shotgun (WGS) entry which is preliminary data.</text>
</comment>
<dbReference type="GO" id="GO:0004519">
    <property type="term" value="F:endonuclease activity"/>
    <property type="evidence" value="ECO:0007669"/>
    <property type="project" value="UniProtKB-KW"/>
</dbReference>
<accession>A0A6A3C0D5</accession>
<dbReference type="Proteomes" id="UP000436088">
    <property type="component" value="Unassembled WGS sequence"/>
</dbReference>
<dbReference type="PANTHER" id="PTHR46873:SF1">
    <property type="entry name" value="EXPRESSED PROTEIN"/>
    <property type="match status" value="1"/>
</dbReference>
<keyword evidence="2" id="KW-1185">Reference proteome</keyword>
<protein>
    <submittedName>
        <fullName evidence="1">Restriction endonuclease, type II-like superfamily protein</fullName>
    </submittedName>
</protein>
<gene>
    <name evidence="1" type="ORF">F3Y22_tig00013960pilonHSYRG00210</name>
</gene>
<evidence type="ECO:0000313" key="1">
    <source>
        <dbReference type="EMBL" id="KAE8722535.1"/>
    </source>
</evidence>
<sequence length="146" mass="15944">MGRRLNDPEHSRFASLGGPVLLCSIFEPLEVAVSDGLVEKKKDECCRGIDNLELWGPAVKCGSEFKFNSSVECCRACKTLCSGNDGPCLCDTWVFCGNKEACGSRFGECWLKKQKDALSPDRQDAGKSVIWTSGLIFGKGEVKLND</sequence>
<name>A0A6A3C0D5_HIBSY</name>
<dbReference type="EMBL" id="VEPZ02000561">
    <property type="protein sequence ID" value="KAE8722535.1"/>
    <property type="molecule type" value="Genomic_DNA"/>
</dbReference>
<dbReference type="AlphaFoldDB" id="A0A6A3C0D5"/>